<evidence type="ECO:0000256" key="8">
    <source>
        <dbReference type="ARBA" id="ARBA00023180"/>
    </source>
</evidence>
<dbReference type="Proteomes" id="UP001353858">
    <property type="component" value="Unassembled WGS sequence"/>
</dbReference>
<dbReference type="InterPro" id="IPR036458">
    <property type="entry name" value="Na:dicarbo_symporter_sf"/>
</dbReference>
<keyword evidence="4 9" id="KW-0812">Transmembrane</keyword>
<evidence type="ECO:0000313" key="10">
    <source>
        <dbReference type="EMBL" id="KAK4884593.1"/>
    </source>
</evidence>
<reference evidence="11" key="1">
    <citation type="submission" date="2023-01" db="EMBL/GenBank/DDBJ databases">
        <title>Key to firefly adult light organ development and bioluminescence: homeobox transcription factors regulate luciferase expression and transportation to peroxisome.</title>
        <authorList>
            <person name="Fu X."/>
        </authorList>
    </citation>
    <scope>NUCLEOTIDE SEQUENCE [LARGE SCALE GENOMIC DNA]</scope>
</reference>
<dbReference type="EMBL" id="JARPUR010000001">
    <property type="protein sequence ID" value="KAK4884593.1"/>
    <property type="molecule type" value="Genomic_DNA"/>
</dbReference>
<keyword evidence="6 9" id="KW-1133">Transmembrane helix</keyword>
<feature type="transmembrane region" description="Helical" evidence="9">
    <location>
        <begin position="97"/>
        <end position="118"/>
    </location>
</feature>
<dbReference type="GO" id="GO:0005886">
    <property type="term" value="C:plasma membrane"/>
    <property type="evidence" value="ECO:0007669"/>
    <property type="project" value="TreeGrafter"/>
</dbReference>
<dbReference type="PANTHER" id="PTHR11958:SF63">
    <property type="entry name" value="AMINO ACID TRANSPORTER"/>
    <property type="match status" value="1"/>
</dbReference>
<dbReference type="GO" id="GO:0015501">
    <property type="term" value="F:glutamate:sodium symporter activity"/>
    <property type="evidence" value="ECO:0007669"/>
    <property type="project" value="TreeGrafter"/>
</dbReference>
<dbReference type="InterPro" id="IPR001991">
    <property type="entry name" value="Na-dicarboxylate_symporter"/>
</dbReference>
<feature type="transmembrane region" description="Helical" evidence="9">
    <location>
        <begin position="246"/>
        <end position="267"/>
    </location>
</feature>
<gene>
    <name evidence="10" type="ORF">RN001_000864</name>
</gene>
<dbReference type="PANTHER" id="PTHR11958">
    <property type="entry name" value="SODIUM/DICARBOXYLATE SYMPORTER-RELATED"/>
    <property type="match status" value="1"/>
</dbReference>
<evidence type="ECO:0000256" key="7">
    <source>
        <dbReference type="ARBA" id="ARBA00023136"/>
    </source>
</evidence>
<evidence type="ECO:0000256" key="2">
    <source>
        <dbReference type="ARBA" id="ARBA00006148"/>
    </source>
</evidence>
<evidence type="ECO:0000256" key="6">
    <source>
        <dbReference type="ARBA" id="ARBA00022989"/>
    </source>
</evidence>
<sequence length="492" mass="53244">MKGIEMPLPKINCLTRHSLLTILTVVGVVGGTITGLILTNVSERPWTKREVMYIKYPGDIFLRMLKSLIIPLLTSSVISAIGALDLGLSKKIALRSIIFYATTTVCAVILGIILVWTIKPGAGGAKDTKKEKVDAQKVVLTADTLMDLGRNMFPPNLVEATIGQGQISIIVPDQYKANPRFNNKTFNLKDQHQYWEFEEKLELRSTNVLGLVTFSVVLGITIGKMGQRGQPLLIFFERLSEAMMIITRWVIWLSPLGVFFLVIAQIMDIPSFAALLGQLGLYFGTVLLGLFLHGFGTLSIIYFVCTRTLPFRTIAGLSQVLATAFGTASSSATMPVTIQTLDNMGLDPRVTRFVIPVGATINMDGTALYEAVAAIFIAQRNGLELGIGHAAAICITATAASIGAAGIPQAGLVTMVMVLDTVGLPADQISIILAVDWLLDRFRTTINVMCDCLGAKLVDMLSANDLKKAVDPEKANADPHELVEIVKGDTHV</sequence>
<comment type="similarity">
    <text evidence="2 9">Belongs to the dicarboxylate/amino acid:cation symporter (DAACS) (TC 2.A.23) family.</text>
</comment>
<keyword evidence="8" id="KW-0325">Glycoprotein</keyword>
<dbReference type="InterPro" id="IPR050746">
    <property type="entry name" value="DAACS"/>
</dbReference>
<comment type="subcellular location">
    <subcellularLocation>
        <location evidence="1 9">Membrane</location>
        <topology evidence="1 9">Multi-pass membrane protein</topology>
    </subcellularLocation>
</comment>
<evidence type="ECO:0000256" key="3">
    <source>
        <dbReference type="ARBA" id="ARBA00022448"/>
    </source>
</evidence>
<comment type="caution">
    <text evidence="10">The sequence shown here is derived from an EMBL/GenBank/DDBJ whole genome shotgun (WGS) entry which is preliminary data.</text>
</comment>
<dbReference type="PRINTS" id="PR00173">
    <property type="entry name" value="EDTRNSPORT"/>
</dbReference>
<dbReference type="InterPro" id="IPR018107">
    <property type="entry name" value="Na-dicarboxylate_symporter_CS"/>
</dbReference>
<feature type="transmembrane region" description="Helical" evidence="9">
    <location>
        <begin position="279"/>
        <end position="304"/>
    </location>
</feature>
<keyword evidence="5 9" id="KW-0769">Symport</keyword>
<dbReference type="GO" id="GO:0005313">
    <property type="term" value="F:L-glutamate transmembrane transporter activity"/>
    <property type="evidence" value="ECO:0007669"/>
    <property type="project" value="TreeGrafter"/>
</dbReference>
<protein>
    <recommendedName>
        <fullName evidence="9">Amino acid transporter</fullName>
    </recommendedName>
</protein>
<accession>A0AAN7SQP4</accession>
<evidence type="ECO:0000256" key="1">
    <source>
        <dbReference type="ARBA" id="ARBA00004141"/>
    </source>
</evidence>
<evidence type="ECO:0000256" key="4">
    <source>
        <dbReference type="ARBA" id="ARBA00022692"/>
    </source>
</evidence>
<evidence type="ECO:0000313" key="11">
    <source>
        <dbReference type="Proteomes" id="UP001353858"/>
    </source>
</evidence>
<keyword evidence="7 9" id="KW-0472">Membrane</keyword>
<dbReference type="GO" id="GO:0015175">
    <property type="term" value="F:neutral L-amino acid transmembrane transporter activity"/>
    <property type="evidence" value="ECO:0007669"/>
    <property type="project" value="TreeGrafter"/>
</dbReference>
<organism evidence="10 11">
    <name type="scientific">Aquatica leii</name>
    <dbReference type="NCBI Taxonomy" id="1421715"/>
    <lineage>
        <taxon>Eukaryota</taxon>
        <taxon>Metazoa</taxon>
        <taxon>Ecdysozoa</taxon>
        <taxon>Arthropoda</taxon>
        <taxon>Hexapoda</taxon>
        <taxon>Insecta</taxon>
        <taxon>Pterygota</taxon>
        <taxon>Neoptera</taxon>
        <taxon>Endopterygota</taxon>
        <taxon>Coleoptera</taxon>
        <taxon>Polyphaga</taxon>
        <taxon>Elateriformia</taxon>
        <taxon>Elateroidea</taxon>
        <taxon>Lampyridae</taxon>
        <taxon>Luciolinae</taxon>
        <taxon>Aquatica</taxon>
    </lineage>
</organism>
<dbReference type="PROSITE" id="PS00714">
    <property type="entry name" value="NA_DICARBOXYL_SYMP_2"/>
    <property type="match status" value="1"/>
</dbReference>
<name>A0AAN7SQP4_9COLE</name>
<evidence type="ECO:0000256" key="9">
    <source>
        <dbReference type="RuleBase" id="RU361216"/>
    </source>
</evidence>
<evidence type="ECO:0000256" key="5">
    <source>
        <dbReference type="ARBA" id="ARBA00022847"/>
    </source>
</evidence>
<dbReference type="AlphaFoldDB" id="A0AAN7SQP4"/>
<proteinExistence type="inferred from homology"/>
<dbReference type="Pfam" id="PF00375">
    <property type="entry name" value="SDF"/>
    <property type="match status" value="1"/>
</dbReference>
<keyword evidence="3 9" id="KW-0813">Transport</keyword>
<keyword evidence="11" id="KW-1185">Reference proteome</keyword>
<feature type="transmembrane region" description="Helical" evidence="9">
    <location>
        <begin position="60"/>
        <end position="85"/>
    </location>
</feature>
<dbReference type="SUPFAM" id="SSF118215">
    <property type="entry name" value="Proton glutamate symport protein"/>
    <property type="match status" value="1"/>
</dbReference>
<feature type="transmembrane region" description="Helical" evidence="9">
    <location>
        <begin position="20"/>
        <end position="40"/>
    </location>
</feature>
<dbReference type="Gene3D" id="1.10.3860.10">
    <property type="entry name" value="Sodium:dicarboxylate symporter"/>
    <property type="match status" value="1"/>
</dbReference>